<evidence type="ECO:0000313" key="2">
    <source>
        <dbReference type="EMBL" id="MCL1029147.1"/>
    </source>
</evidence>
<sequence>MKIRISLLVLSTLLLSACAPRSNLVITDDTLVSHEVNGETLLHRAIISPPEQFKPIHEQYRSLYSASIMSKPSYNGKVLSQLENASPFIALGEVENKWLAIAMVKGGELVGYIQSNAGVAESEYRATVLKDRPRARRTKAAKRAGNCVAIGDNSQACKDTKSDTWILE</sequence>
<organism evidence="2 3">
    <name type="scientific">Serratia silvae</name>
    <dbReference type="NCBI Taxonomy" id="2824122"/>
    <lineage>
        <taxon>Bacteria</taxon>
        <taxon>Pseudomonadati</taxon>
        <taxon>Pseudomonadota</taxon>
        <taxon>Gammaproteobacteria</taxon>
        <taxon>Enterobacterales</taxon>
        <taxon>Yersiniaceae</taxon>
        <taxon>Serratia</taxon>
    </lineage>
</organism>
<evidence type="ECO:0000313" key="3">
    <source>
        <dbReference type="Proteomes" id="UP001165275"/>
    </source>
</evidence>
<feature type="chain" id="PRO_5045799983" description="SH3 domain-containing protein" evidence="1">
    <location>
        <begin position="22"/>
        <end position="168"/>
    </location>
</feature>
<protein>
    <recommendedName>
        <fullName evidence="4">SH3 domain-containing protein</fullName>
    </recommendedName>
</protein>
<dbReference type="Proteomes" id="UP001165275">
    <property type="component" value="Unassembled WGS sequence"/>
</dbReference>
<reference evidence="2" key="1">
    <citation type="submission" date="2021-04" db="EMBL/GenBank/DDBJ databases">
        <title>Genome sequence of Serratia sp. arafor3.</title>
        <authorList>
            <person name="Besaury L."/>
        </authorList>
    </citation>
    <scope>NUCLEOTIDE SEQUENCE</scope>
    <source>
        <strain evidence="2">Arafor3</strain>
    </source>
</reference>
<evidence type="ECO:0000256" key="1">
    <source>
        <dbReference type="SAM" id="SignalP"/>
    </source>
</evidence>
<accession>A0ABT0KB70</accession>
<evidence type="ECO:0008006" key="4">
    <source>
        <dbReference type="Google" id="ProtNLM"/>
    </source>
</evidence>
<proteinExistence type="predicted"/>
<name>A0ABT0KB70_9GAMM</name>
<keyword evidence="3" id="KW-1185">Reference proteome</keyword>
<feature type="signal peptide" evidence="1">
    <location>
        <begin position="1"/>
        <end position="21"/>
    </location>
</feature>
<dbReference type="PROSITE" id="PS51257">
    <property type="entry name" value="PROKAR_LIPOPROTEIN"/>
    <property type="match status" value="1"/>
</dbReference>
<dbReference type="RefSeq" id="WP_248945397.1">
    <property type="nucleotide sequence ID" value="NZ_CBCSGY010000037.1"/>
</dbReference>
<gene>
    <name evidence="2" type="ORF">KAJ71_08935</name>
</gene>
<dbReference type="EMBL" id="JAGQDC010000005">
    <property type="protein sequence ID" value="MCL1029147.1"/>
    <property type="molecule type" value="Genomic_DNA"/>
</dbReference>
<comment type="caution">
    <text evidence="2">The sequence shown here is derived from an EMBL/GenBank/DDBJ whole genome shotgun (WGS) entry which is preliminary data.</text>
</comment>
<keyword evidence="1" id="KW-0732">Signal</keyword>